<accession>A0A0S3QTJ3</accession>
<sequence>MTESKETKPTREVKPVEESIGRIGELAEKAPELIGVSTGVEGLDELFFTVEWTKKGKPKKKPLGGIPLRSVINITGVADTGKTLMAEQFTVKQASLGYPVIFVSVESPGPFVAASLKHRAKAMGIEEEKVEQNAIIIDAASHSILREDIPTLLATLAHAIKTYKTKSVVIDSVTGLYEAKEMLARSVVRSIFNFLKKWYQTGLLISQKRSGHEELSAEAAGGYAVAHIVDGTIVVSKELITSQRQANLYKKPIGDIVRLFRIDGCRLCGHDTKVRYLEITEEGLVKIGPPIGQE</sequence>
<organism evidence="2 3">
    <name type="scientific">Thermosulfidibacter takaii (strain DSM 17441 / JCM 13301 / NBRC 103674 / ABI70S6)</name>
    <dbReference type="NCBI Taxonomy" id="1298851"/>
    <lineage>
        <taxon>Bacteria</taxon>
        <taxon>Pseudomonadati</taxon>
        <taxon>Thermosulfidibacterota</taxon>
        <taxon>Thermosulfidibacteria</taxon>
        <taxon>Thermosulfidibacterales</taxon>
        <taxon>Thermosulfidibacteraceae</taxon>
    </lineage>
</organism>
<dbReference type="PROSITE" id="PS51146">
    <property type="entry name" value="KAIC"/>
    <property type="match status" value="1"/>
</dbReference>
<dbReference type="PATRIC" id="fig|1298851.3.peg.882"/>
<dbReference type="AlphaFoldDB" id="A0A0S3QTJ3"/>
<dbReference type="PANTHER" id="PTHR42926:SF1">
    <property type="entry name" value="CIRCADIAN CLOCK OSCILLATOR PROTEIN KAIC 1"/>
    <property type="match status" value="1"/>
</dbReference>
<dbReference type="EMBL" id="AP013035">
    <property type="protein sequence ID" value="BAT71647.1"/>
    <property type="molecule type" value="Genomic_DNA"/>
</dbReference>
<dbReference type="InterPro" id="IPR027417">
    <property type="entry name" value="P-loop_NTPase"/>
</dbReference>
<dbReference type="Pfam" id="PF06745">
    <property type="entry name" value="ATPase"/>
    <property type="match status" value="1"/>
</dbReference>
<dbReference type="PANTHER" id="PTHR42926">
    <property type="match status" value="1"/>
</dbReference>
<dbReference type="SUPFAM" id="SSF52540">
    <property type="entry name" value="P-loop containing nucleoside triphosphate hydrolases"/>
    <property type="match status" value="1"/>
</dbReference>
<gene>
    <name evidence="2" type="ORF">TST_0847</name>
</gene>
<evidence type="ECO:0000259" key="1">
    <source>
        <dbReference type="PROSITE" id="PS51146"/>
    </source>
</evidence>
<feature type="domain" description="KaiC" evidence="1">
    <location>
        <begin position="34"/>
        <end position="294"/>
    </location>
</feature>
<dbReference type="NCBIfam" id="TIGR03878">
    <property type="entry name" value="thermo_KaiC_2"/>
    <property type="match status" value="1"/>
</dbReference>
<dbReference type="InterPro" id="IPR051347">
    <property type="entry name" value="Circadian_clock_KaiC-rel"/>
</dbReference>
<dbReference type="CDD" id="cd01124">
    <property type="entry name" value="KaiC-like"/>
    <property type="match status" value="1"/>
</dbReference>
<keyword evidence="3" id="KW-1185">Reference proteome</keyword>
<dbReference type="Gene3D" id="3.40.50.300">
    <property type="entry name" value="P-loop containing nucleotide triphosphate hydrolases"/>
    <property type="match status" value="1"/>
</dbReference>
<evidence type="ECO:0000313" key="2">
    <source>
        <dbReference type="EMBL" id="BAT71647.1"/>
    </source>
</evidence>
<dbReference type="Proteomes" id="UP000063234">
    <property type="component" value="Chromosome"/>
</dbReference>
<dbReference type="InterPro" id="IPR010624">
    <property type="entry name" value="KaiC_dom"/>
</dbReference>
<dbReference type="OrthoDB" id="9802112at2"/>
<dbReference type="RefSeq" id="WP_068549644.1">
    <property type="nucleotide sequence ID" value="NZ_AP013035.1"/>
</dbReference>
<proteinExistence type="predicted"/>
<protein>
    <submittedName>
        <fullName evidence="2">Circadian clock protein KaiC</fullName>
    </submittedName>
</protein>
<dbReference type="KEGG" id="ttk:TST_0847"/>
<dbReference type="InterPro" id="IPR022373">
    <property type="entry name" value="KaiC_containing"/>
</dbReference>
<name>A0A0S3QTJ3_THET7</name>
<dbReference type="InterPro" id="IPR014774">
    <property type="entry name" value="KaiC-like_dom"/>
</dbReference>
<evidence type="ECO:0000313" key="3">
    <source>
        <dbReference type="Proteomes" id="UP000063234"/>
    </source>
</evidence>
<dbReference type="STRING" id="1298851.TST_0847"/>
<reference evidence="3" key="1">
    <citation type="journal article" date="2018" name="Science">
        <title>A primordial and reversible TCA cycle in a facultatively chemolithoautotrophic thermophile.</title>
        <authorList>
            <person name="Nunoura T."/>
            <person name="Chikaraishi Y."/>
            <person name="Izaki R."/>
            <person name="Suwa T."/>
            <person name="Sato T."/>
            <person name="Harada T."/>
            <person name="Mori K."/>
            <person name="Kato Y."/>
            <person name="Miyazaki M."/>
            <person name="Shimamura S."/>
            <person name="Yanagawa K."/>
            <person name="Shuto A."/>
            <person name="Ohkouchi N."/>
            <person name="Fujita N."/>
            <person name="Takaki Y."/>
            <person name="Atomi H."/>
            <person name="Takai K."/>
        </authorList>
    </citation>
    <scope>NUCLEOTIDE SEQUENCE [LARGE SCALE GENOMIC DNA]</scope>
    <source>
        <strain evidence="3">DSM 17441 / JCM 13301 / NBRC 103674 / ABI70S6</strain>
    </source>
</reference>
<dbReference type="GO" id="GO:0005524">
    <property type="term" value="F:ATP binding"/>
    <property type="evidence" value="ECO:0007669"/>
    <property type="project" value="InterPro"/>
</dbReference>